<dbReference type="EMBL" id="JBHLUU010000092">
    <property type="protein sequence ID" value="MFC0476154.1"/>
    <property type="molecule type" value="Genomic_DNA"/>
</dbReference>
<feature type="coiled-coil region" evidence="1">
    <location>
        <begin position="296"/>
        <end position="330"/>
    </location>
</feature>
<name>A0ABV6KS44_9BACI</name>
<evidence type="ECO:0000256" key="1">
    <source>
        <dbReference type="SAM" id="Coils"/>
    </source>
</evidence>
<dbReference type="InterPro" id="IPR018633">
    <property type="entry name" value="DUF2357"/>
</dbReference>
<evidence type="ECO:0000313" key="4">
    <source>
        <dbReference type="Proteomes" id="UP001589738"/>
    </source>
</evidence>
<dbReference type="RefSeq" id="WP_377058340.1">
    <property type="nucleotide sequence ID" value="NZ_JBHLUU010000092.1"/>
</dbReference>
<organism evidence="3 4">
    <name type="scientific">Robertmurraya beringensis</name>
    <dbReference type="NCBI Taxonomy" id="641660"/>
    <lineage>
        <taxon>Bacteria</taxon>
        <taxon>Bacillati</taxon>
        <taxon>Bacillota</taxon>
        <taxon>Bacilli</taxon>
        <taxon>Bacillales</taxon>
        <taxon>Bacillaceae</taxon>
        <taxon>Robertmurraya</taxon>
    </lineage>
</organism>
<evidence type="ECO:0000313" key="3">
    <source>
        <dbReference type="EMBL" id="MFC0476154.1"/>
    </source>
</evidence>
<evidence type="ECO:0000259" key="2">
    <source>
        <dbReference type="Pfam" id="PF09823"/>
    </source>
</evidence>
<dbReference type="Proteomes" id="UP001589738">
    <property type="component" value="Unassembled WGS sequence"/>
</dbReference>
<sequence>MDMQPKLLFIINRPYTATKVQEAIISENEIVYSEIEVKEYDKVDIIFTCPFDEDALLRIETYNSEDVLEIKSGNESVTIMGGTNTEHMLVPGHYQFEIITKHQNYFSYYCVKSKDFSDESLFNLRQYLENLLNGLSYDLIKQRLGMATPSSDLNPTLLQLFQFLDKHKRILQKNLELIKSDPIMDLVGEYRVTPFSKKPDQKSLRWQAHKAGQKNSLTFSPRLYYEKHSILRYKNIENQWVKYIINYFLQALRKLEVSFQKESHKITIKIEQQKANLGHTRDQLQGNHTFGYEKTLEVLRRNEKRIIGRIEDLNKEKDSYLEHKRFLRQLTYLFTEYENIHWIQDLKLQKPSKVPRRLLKDNRYRKLYSLYVELFKMETKNIESTVSGVQFRRTWQLFEYYNVGIIIDILRDNDYRWVDGWLASKDSPHQHIGTLPSDTILRFEKDNGDHFIEVAYDTELESTINDKSYSRYFNHSGRRPDIRITIFKNDGSLYSEKAGLIVESKCRRHKYIYNERIIPDIKWQLLDFLNLEYFDSQASISGPVKRPIKQVVVLYPKQEGIEPLKTDHIYGDSLIYLQLEPCDPSFDGTKPFGYERLKEVIDQFLSQVEESEGLHVK</sequence>
<keyword evidence="4" id="KW-1185">Reference proteome</keyword>
<keyword evidence="1" id="KW-0175">Coiled coil</keyword>
<reference evidence="3 4" key="1">
    <citation type="submission" date="2024-09" db="EMBL/GenBank/DDBJ databases">
        <authorList>
            <person name="Sun Q."/>
            <person name="Mori K."/>
        </authorList>
    </citation>
    <scope>NUCLEOTIDE SEQUENCE [LARGE SCALE GENOMIC DNA]</scope>
    <source>
        <strain evidence="3 4">CGMCC 1.9126</strain>
    </source>
</reference>
<comment type="caution">
    <text evidence="3">The sequence shown here is derived from an EMBL/GenBank/DDBJ whole genome shotgun (WGS) entry which is preliminary data.</text>
</comment>
<gene>
    <name evidence="3" type="ORF">ACFFHF_13015</name>
</gene>
<accession>A0ABV6KS44</accession>
<proteinExistence type="predicted"/>
<protein>
    <submittedName>
        <fullName evidence="3">DUF2357 domain-containing protein</fullName>
    </submittedName>
</protein>
<dbReference type="Pfam" id="PF09823">
    <property type="entry name" value="DUF2357"/>
    <property type="match status" value="1"/>
</dbReference>
<feature type="domain" description="DUF2357" evidence="2">
    <location>
        <begin position="126"/>
        <end position="285"/>
    </location>
</feature>